<evidence type="ECO:0000313" key="2">
    <source>
        <dbReference type="EMBL" id="ANZ75591.1"/>
    </source>
</evidence>
<feature type="region of interest" description="Disordered" evidence="1">
    <location>
        <begin position="512"/>
        <end position="532"/>
    </location>
</feature>
<sequence length="1624" mass="189047">MEIIPDSDIEIEELQLPTIVSPPKLRRRNLRRRTFSQRHVFTKDLAELLGLATEEDFEKWEDEGLDDEEITQKLSKNYDKMRIKFEAKQVKRHPFKKSSFDQYVVDFRNYQANNKSSRGFYELLQTIDTHKKQHDIPRLTSDEEEVDPDSKENQDYPTTLSSQRDPLKVDSNVPIINLDTSSPIQHRNNINQPGLDTTEENCIVPMEGNTFGQETFELPTEEPSGYTEPIDLDLHRVPSSPEVAKSTSNSRFRSRKFSQTHIYTTYNSVLLHLLTGDQLDELYEGGKSVKEINDILDHLYQQKYQKLERENNLPKLYRQRPTFFDWLSNNEKINHHTVSESEHDSEYSQNETDQSSLLGNDSEFESDTEQMDSSPKAIFRGREYKSLNDMTKGILPASYFKTSFYHDSIKRTTTKAIRMNTKKRKVNQPETDQPSISAFINDSHISDTDMELETNPFLDTNDYNNQLMPAVDLTHHNTQDNMDVLEDNRPEIDFMLSRNSKGDGVVKTTKTKNITSSHSPRAITHRRSRKTRNFPAQHSVTTTVKQRSFINSKKKQSAMVKNSKNQGQSVLDCSAGHLRKFVKDDRFEYNREPLITMNPFVSDVVYLRQPTRDIKAPVALNDITNTGQSDFFFTSKVMKSTLKIGEPTFYYTPDSDKLELKIQKNILVLSLLDKEGSISSINSFINTVLSIAKRGHLIEIDYSCFVEGLKRLLEWTLYLSNSKTDTKPLLKTFFRISELADNLPPTTGSITTLGYLSLLFWQTFKLYSKFNGSESGATLKLQNTFKKIVQCYFEAIIAFGVHKFHQHIQVDDTHLETLKIVHTILTKDDPIGFWTESNRALSSRLRSSPQETLDIGSDITLLFVTYLDLSEDWSLLFQLCKSFSVFKRFSGDTPKNLLRQFHMLHQVKGWKVTFEVVSMAYKVISANKFDNFDCDDLNLELLNEVVSSKALVGDSTVVLYLRLLKLYKDTSPGKMELNLLDRIVPIGMIKHDNHQILQNRINLLLMMTWLFGEPIDFTQNWLSILDASFDFRTQNSVQMITQAMTRITEHYLALGKLLSFDLISQFFRRFTEISRVTKFVYPKSLINELSAIVRKGYFSLTKNLLRYRLIESIESIFLFPDHVFISLGVELFLNFLEPYFSSSDYDEGDMSFKLRDRIKRKFYGLISNDITEALKLGETKEEYFLLIQLYVKISVILEIDPGKLLYLDWKCKGSVEELRRYELVFYTCLLKYGDSKEVFQTGSEEFLKCIAYHLPRNDHMLFAFVNELNPFLHIPEADIFLVSSIVFENLRSQFGRAFLNHIFLQKVNKADIMDILIDSIYQLNSKHEPDITTDSMHRDLISYLNRKASLQLRYNPHFCFLRNAFGIKAPDLNVVEFEQSFSEQNSDLKKILFLEKELIHSMGQADMHGLLRKMKKLFSNYESPHKDYRNSRYYFPSLLICIHVKLIPKMTLNWVIVSLLLEFLHDIILQKSTLTQQDVWCLCKLQYSFSELSNFRNSKYEYYEFSSLKYIAEILHVILGVFAGYQDQNDYCDLIKYAVRREYLYERIQVENVYLFATSDMVSETANLLSQSKDSIKFDRRELLIDDQRIECEMAFARLEIALGELDKNFDIDVSPPSEIIQFI</sequence>
<accession>A0A1B2JCC9</accession>
<dbReference type="OrthoDB" id="3989763at2759"/>
<dbReference type="Proteomes" id="UP000094565">
    <property type="component" value="Chromosome 2"/>
</dbReference>
<reference evidence="2 3" key="1">
    <citation type="submission" date="2016-02" db="EMBL/GenBank/DDBJ databases">
        <title>Comparative genomic and transcriptomic foundation for Pichia pastoris.</title>
        <authorList>
            <person name="Love K.R."/>
            <person name="Shah K.A."/>
            <person name="Whittaker C.A."/>
            <person name="Wu J."/>
            <person name="Bartlett M.C."/>
            <person name="Ma D."/>
            <person name="Leeson R.L."/>
            <person name="Priest M."/>
            <person name="Young S.K."/>
            <person name="Love J.C."/>
        </authorList>
    </citation>
    <scope>NUCLEOTIDE SEQUENCE [LARGE SCALE GENOMIC DNA]</scope>
    <source>
        <strain evidence="2 3">ATCC 28485</strain>
    </source>
</reference>
<dbReference type="EMBL" id="CP014585">
    <property type="protein sequence ID" value="ANZ75591.1"/>
    <property type="molecule type" value="Genomic_DNA"/>
</dbReference>
<feature type="compositionally biased region" description="Polar residues" evidence="1">
    <location>
        <begin position="347"/>
        <end position="359"/>
    </location>
</feature>
<feature type="region of interest" description="Disordered" evidence="1">
    <location>
        <begin position="132"/>
        <end position="166"/>
    </location>
</feature>
<feature type="compositionally biased region" description="Basic and acidic residues" evidence="1">
    <location>
        <begin position="337"/>
        <end position="346"/>
    </location>
</feature>
<keyword evidence="3" id="KW-1185">Reference proteome</keyword>
<proteinExistence type="predicted"/>
<gene>
    <name evidence="2" type="primary">MMS22</name>
    <name evidence="2" type="ORF">ATY40_BA7502813</name>
</gene>
<evidence type="ECO:0000256" key="1">
    <source>
        <dbReference type="SAM" id="MobiDB-lite"/>
    </source>
</evidence>
<feature type="compositionally biased region" description="Basic residues" evidence="1">
    <location>
        <begin position="523"/>
        <end position="532"/>
    </location>
</feature>
<feature type="region of interest" description="Disordered" evidence="1">
    <location>
        <begin position="337"/>
        <end position="377"/>
    </location>
</feature>
<feature type="compositionally biased region" description="Polar residues" evidence="1">
    <location>
        <begin position="155"/>
        <end position="164"/>
    </location>
</feature>
<evidence type="ECO:0000313" key="3">
    <source>
        <dbReference type="Proteomes" id="UP000094565"/>
    </source>
</evidence>
<protein>
    <submittedName>
        <fullName evidence="2">BA75_02813T0</fullName>
    </submittedName>
</protein>
<organism evidence="2 3">
    <name type="scientific">Komagataella pastoris</name>
    <name type="common">Yeast</name>
    <name type="synonym">Pichia pastoris</name>
    <dbReference type="NCBI Taxonomy" id="4922"/>
    <lineage>
        <taxon>Eukaryota</taxon>
        <taxon>Fungi</taxon>
        <taxon>Dikarya</taxon>
        <taxon>Ascomycota</taxon>
        <taxon>Saccharomycotina</taxon>
        <taxon>Pichiomycetes</taxon>
        <taxon>Pichiales</taxon>
        <taxon>Pichiaceae</taxon>
        <taxon>Komagataella</taxon>
    </lineage>
</organism>
<name>A0A1B2JCC9_PICPA</name>
<feature type="compositionally biased region" description="Basic and acidic residues" evidence="1">
    <location>
        <begin position="132"/>
        <end position="141"/>
    </location>
</feature>